<dbReference type="Proteomes" id="UP000238163">
    <property type="component" value="Unassembled WGS sequence"/>
</dbReference>
<dbReference type="Gene3D" id="3.40.630.30">
    <property type="match status" value="1"/>
</dbReference>
<evidence type="ECO:0000313" key="8">
    <source>
        <dbReference type="EMBL" id="PRQ64543.1"/>
    </source>
</evidence>
<dbReference type="InterPro" id="IPR016181">
    <property type="entry name" value="Acyl_CoA_acyltransferase"/>
</dbReference>
<keyword evidence="2" id="KW-0678">Repressor</keyword>
<evidence type="ECO:0000256" key="2">
    <source>
        <dbReference type="ARBA" id="ARBA00022491"/>
    </source>
</evidence>
<sequence length="165" mass="18230">MGINAPVLLTNEHELAYFDCGNMELKTWLKKQAVKSQKRGMAKVYVVTIENSLRVIGFYAIAMGSVQREHAYSAIKRNAPNPIPMVVLARLGVDREHHGKGLGAGLLKDCVLRSVHAMNVVGGAGLLVHAIDESAQRFYRKFGFKTSPFDPLILMARICDINPII</sequence>
<keyword evidence="5" id="KW-0012">Acyltransferase</keyword>
<evidence type="ECO:0000256" key="4">
    <source>
        <dbReference type="ARBA" id="ARBA00022679"/>
    </source>
</evidence>
<evidence type="ECO:0000256" key="3">
    <source>
        <dbReference type="ARBA" id="ARBA00022649"/>
    </source>
</evidence>
<keyword evidence="3" id="KW-1277">Toxin-antitoxin system</keyword>
<organism evidence="8 9">
    <name type="scientific">Vibrio mediterranei</name>
    <dbReference type="NCBI Taxonomy" id="689"/>
    <lineage>
        <taxon>Bacteria</taxon>
        <taxon>Pseudomonadati</taxon>
        <taxon>Pseudomonadota</taxon>
        <taxon>Gammaproteobacteria</taxon>
        <taxon>Vibrionales</taxon>
        <taxon>Vibrionaceae</taxon>
        <taxon>Vibrio</taxon>
    </lineage>
</organism>
<dbReference type="EMBL" id="NWTN01000047">
    <property type="protein sequence ID" value="PRQ64543.1"/>
    <property type="molecule type" value="Genomic_DNA"/>
</dbReference>
<dbReference type="PANTHER" id="PTHR36449:SF1">
    <property type="entry name" value="ACETYLTRANSFERASE"/>
    <property type="match status" value="1"/>
</dbReference>
<dbReference type="PANTHER" id="PTHR36449">
    <property type="entry name" value="ACETYLTRANSFERASE-RELATED"/>
    <property type="match status" value="1"/>
</dbReference>
<comment type="catalytic activity">
    <reaction evidence="6">
        <text>glycyl-tRNA(Gly) + acetyl-CoA = N-acetylglycyl-tRNA(Gly) + CoA + H(+)</text>
        <dbReference type="Rhea" id="RHEA:81867"/>
        <dbReference type="Rhea" id="RHEA-COMP:9683"/>
        <dbReference type="Rhea" id="RHEA-COMP:19766"/>
        <dbReference type="ChEBI" id="CHEBI:15378"/>
        <dbReference type="ChEBI" id="CHEBI:57287"/>
        <dbReference type="ChEBI" id="CHEBI:57288"/>
        <dbReference type="ChEBI" id="CHEBI:78522"/>
        <dbReference type="ChEBI" id="CHEBI:232036"/>
    </reaction>
</comment>
<dbReference type="SUPFAM" id="SSF55729">
    <property type="entry name" value="Acyl-CoA N-acyltransferases (Nat)"/>
    <property type="match status" value="1"/>
</dbReference>
<evidence type="ECO:0000259" key="7">
    <source>
        <dbReference type="Pfam" id="PF13508"/>
    </source>
</evidence>
<dbReference type="RefSeq" id="WP_096444459.1">
    <property type="nucleotide sequence ID" value="NZ_NWTN01000047.1"/>
</dbReference>
<accession>A0ABX5D4F4</accession>
<feature type="domain" description="N-acetyltransferase" evidence="7">
    <location>
        <begin position="56"/>
        <end position="145"/>
    </location>
</feature>
<comment type="similarity">
    <text evidence="1">Belongs to the acetyltransferase family. GNAT subfamily.</text>
</comment>
<reference evidence="8 9" key="2">
    <citation type="submission" date="2018-03" db="EMBL/GenBank/DDBJ databases">
        <title>Genetic Diversity and Phenotypic Plasticity of AHL Mediated Quorum Sensing in Environmental Strains of Vibrio mediterranei.</title>
        <authorList>
            <person name="Lantoine F."/>
            <person name="Vouve F."/>
        </authorList>
    </citation>
    <scope>NUCLEOTIDE SEQUENCE [LARGE SCALE GENOMIC DNA]</scope>
    <source>
        <strain evidence="8 9">17LN0615E</strain>
    </source>
</reference>
<dbReference type="Pfam" id="PF13508">
    <property type="entry name" value="Acetyltransf_7"/>
    <property type="match status" value="1"/>
</dbReference>
<keyword evidence="4" id="KW-0808">Transferase</keyword>
<protein>
    <submittedName>
        <fullName evidence="8">GNAT family N-acetyltransferase</fullName>
    </submittedName>
</protein>
<proteinExistence type="inferred from homology"/>
<comment type="caution">
    <text evidence="8">The sequence shown here is derived from an EMBL/GenBank/DDBJ whole genome shotgun (WGS) entry which is preliminary data.</text>
</comment>
<name>A0ABX5D4F4_9VIBR</name>
<reference evidence="8 9" key="1">
    <citation type="submission" date="2017-09" db="EMBL/GenBank/DDBJ databases">
        <authorList>
            <person name="Girard L."/>
            <person name="Lami R."/>
            <person name="Suzuki M."/>
            <person name="Baudart J."/>
        </authorList>
    </citation>
    <scope>NUCLEOTIDE SEQUENCE [LARGE SCALE GENOMIC DNA]</scope>
    <source>
        <strain evidence="8 9">17LN0615E</strain>
    </source>
</reference>
<evidence type="ECO:0000313" key="9">
    <source>
        <dbReference type="Proteomes" id="UP000238163"/>
    </source>
</evidence>
<gene>
    <name evidence="8" type="ORF">COR51_26975</name>
</gene>
<evidence type="ECO:0000256" key="6">
    <source>
        <dbReference type="ARBA" id="ARBA00049880"/>
    </source>
</evidence>
<evidence type="ECO:0000256" key="1">
    <source>
        <dbReference type="ARBA" id="ARBA00009342"/>
    </source>
</evidence>
<dbReference type="InterPro" id="IPR000182">
    <property type="entry name" value="GNAT_dom"/>
</dbReference>
<evidence type="ECO:0000256" key="5">
    <source>
        <dbReference type="ARBA" id="ARBA00023315"/>
    </source>
</evidence>
<keyword evidence="9" id="KW-1185">Reference proteome</keyword>